<keyword evidence="8" id="KW-1185">Reference proteome</keyword>
<dbReference type="Pfam" id="PF10150">
    <property type="entry name" value="RNase_E_G"/>
    <property type="match status" value="1"/>
</dbReference>
<dbReference type="InParanoid" id="A0A1I1YVU4"/>
<dbReference type="InterPro" id="IPR019307">
    <property type="entry name" value="RNA-bd_AU-1/RNase_E/G"/>
</dbReference>
<dbReference type="AlphaFoldDB" id="A0A1I1YVU4"/>
<keyword evidence="2" id="KW-0479">Metal-binding</keyword>
<dbReference type="SMART" id="SM00316">
    <property type="entry name" value="S1"/>
    <property type="match status" value="1"/>
</dbReference>
<dbReference type="InterPro" id="IPR003029">
    <property type="entry name" value="S1_domain"/>
</dbReference>
<gene>
    <name evidence="7" type="ORF">SAMN05444380_108139</name>
</gene>
<dbReference type="InterPro" id="IPR012340">
    <property type="entry name" value="NA-bd_OB-fold"/>
</dbReference>
<dbReference type="GO" id="GO:0006364">
    <property type="term" value="P:rRNA processing"/>
    <property type="evidence" value="ECO:0007669"/>
    <property type="project" value="TreeGrafter"/>
</dbReference>
<dbReference type="InterPro" id="IPR004659">
    <property type="entry name" value="RNase_E/G"/>
</dbReference>
<evidence type="ECO:0000256" key="5">
    <source>
        <dbReference type="ARBA" id="ARBA00022884"/>
    </source>
</evidence>
<evidence type="ECO:0000256" key="1">
    <source>
        <dbReference type="ARBA" id="ARBA00001946"/>
    </source>
</evidence>
<keyword evidence="5" id="KW-0694">RNA-binding</keyword>
<dbReference type="GO" id="GO:0005737">
    <property type="term" value="C:cytoplasm"/>
    <property type="evidence" value="ECO:0007669"/>
    <property type="project" value="TreeGrafter"/>
</dbReference>
<name>A0A1I1YVU4_9BACT</name>
<dbReference type="eggNOG" id="COG1530">
    <property type="taxonomic scope" value="Bacteria"/>
</dbReference>
<dbReference type="Gene3D" id="2.40.50.140">
    <property type="entry name" value="Nucleic acid-binding proteins"/>
    <property type="match status" value="1"/>
</dbReference>
<evidence type="ECO:0000259" key="6">
    <source>
        <dbReference type="SMART" id="SM00316"/>
    </source>
</evidence>
<keyword evidence="4" id="KW-0460">Magnesium</keyword>
<dbReference type="FunCoup" id="A0A1I1YVU4">
    <property type="interactions" value="284"/>
</dbReference>
<comment type="cofactor">
    <cofactor evidence="1">
        <name>Mg(2+)</name>
        <dbReference type="ChEBI" id="CHEBI:18420"/>
    </cofactor>
</comment>
<dbReference type="GO" id="GO:0003723">
    <property type="term" value="F:RNA binding"/>
    <property type="evidence" value="ECO:0007669"/>
    <property type="project" value="UniProtKB-KW"/>
</dbReference>
<dbReference type="CDD" id="cd04453">
    <property type="entry name" value="S1_RNase_E"/>
    <property type="match status" value="1"/>
</dbReference>
<proteinExistence type="predicted"/>
<dbReference type="NCBIfam" id="TIGR00757">
    <property type="entry name" value="RNaseEG"/>
    <property type="match status" value="1"/>
</dbReference>
<dbReference type="SUPFAM" id="SSF50249">
    <property type="entry name" value="Nucleic acid-binding proteins"/>
    <property type="match status" value="1"/>
</dbReference>
<organism evidence="7 8">
    <name type="scientific">Thermophagus xiamenensis</name>
    <dbReference type="NCBI Taxonomy" id="385682"/>
    <lineage>
        <taxon>Bacteria</taxon>
        <taxon>Pseudomonadati</taxon>
        <taxon>Bacteroidota</taxon>
        <taxon>Bacteroidia</taxon>
        <taxon>Marinilabiliales</taxon>
        <taxon>Marinilabiliaceae</taxon>
        <taxon>Thermophagus</taxon>
    </lineage>
</organism>
<reference evidence="7 8" key="1">
    <citation type="submission" date="2016-10" db="EMBL/GenBank/DDBJ databases">
        <authorList>
            <person name="de Groot N.N."/>
        </authorList>
    </citation>
    <scope>NUCLEOTIDE SEQUENCE [LARGE SCALE GENOMIC DNA]</scope>
    <source>
        <strain evidence="7 8">DSM 19012</strain>
    </source>
</reference>
<evidence type="ECO:0000256" key="2">
    <source>
        <dbReference type="ARBA" id="ARBA00022723"/>
    </source>
</evidence>
<dbReference type="PANTHER" id="PTHR30001:SF0">
    <property type="entry name" value="RIBONUCLEASE G"/>
    <property type="match status" value="1"/>
</dbReference>
<dbReference type="EMBL" id="FONA01000008">
    <property type="protein sequence ID" value="SFE23599.1"/>
    <property type="molecule type" value="Genomic_DNA"/>
</dbReference>
<keyword evidence="3" id="KW-0378">Hydrolase</keyword>
<dbReference type="GO" id="GO:0004540">
    <property type="term" value="F:RNA nuclease activity"/>
    <property type="evidence" value="ECO:0007669"/>
    <property type="project" value="InterPro"/>
</dbReference>
<dbReference type="GO" id="GO:0016787">
    <property type="term" value="F:hydrolase activity"/>
    <property type="evidence" value="ECO:0007669"/>
    <property type="project" value="UniProtKB-KW"/>
</dbReference>
<evidence type="ECO:0000313" key="8">
    <source>
        <dbReference type="Proteomes" id="UP000181976"/>
    </source>
</evidence>
<protein>
    <submittedName>
        <fullName evidence="7">Ribonuclease G</fullName>
    </submittedName>
</protein>
<feature type="domain" description="S1 motif" evidence="6">
    <location>
        <begin position="37"/>
        <end position="140"/>
    </location>
</feature>
<evidence type="ECO:0000256" key="4">
    <source>
        <dbReference type="ARBA" id="ARBA00022842"/>
    </source>
</evidence>
<evidence type="ECO:0000313" key="7">
    <source>
        <dbReference type="EMBL" id="SFE23599.1"/>
    </source>
</evidence>
<dbReference type="GO" id="GO:0046872">
    <property type="term" value="F:metal ion binding"/>
    <property type="evidence" value="ECO:0007669"/>
    <property type="project" value="UniProtKB-KW"/>
</dbReference>
<dbReference type="Proteomes" id="UP000181976">
    <property type="component" value="Unassembled WGS sequence"/>
</dbReference>
<dbReference type="OrthoDB" id="9804278at2"/>
<dbReference type="RefSeq" id="WP_010527041.1">
    <property type="nucleotide sequence ID" value="NZ_AFSL01000026.1"/>
</dbReference>
<evidence type="ECO:0000256" key="3">
    <source>
        <dbReference type="ARBA" id="ARBA00022801"/>
    </source>
</evidence>
<dbReference type="PANTHER" id="PTHR30001">
    <property type="entry name" value="RIBONUCLEASE"/>
    <property type="match status" value="1"/>
</dbReference>
<sequence>MSAELFVDVTPSELVIALLEDKRLVELRREPSNVKFAVGDIYLGKVKKIMPGLNAAFVDVGYEKDAFLHYLDLGPQFLSLNKYIQQAKTKKGSISLHKFKPENDINKSGTISEVLSSGQEVLVQVAKEPISTKGPRLTSEISIAGRNLILIPFSDRVSVSQKINSPEERSRLKRLLLSIKPKNYGVIIRTVAEGKRVAELDKELRTLIKRWEDAIARIRDIKAPGLVLGEIGRTSAILRDLLNPSFQSVFINNADVFREVKEYVELIAPGREKIVKLYRGNAPLFDQFGIEKQIKALFGRTVSFKSGAYLIIEHTEALHVIDVNSGNRSKSASDQETNAVEVNLAAAEEIARQLRLRDMGGIIVVDFIDMQSAEHRQQVYEKMKQVMESDRTKHNILPLSKFGLMQITRQRVRPEMHIDTSEKCPVCHGKGKITPSILFADTLNDKIRFVVQELKVKRLTLWVHPYIYAYLKQGFPSQIFRWKLNLGFGIKVKPADSLAFLEYKFVDDKTKKQIVHPGI</sequence>
<accession>A0A1I1YVU4</accession>
<dbReference type="STRING" id="385682.SAMN05444380_108139"/>